<evidence type="ECO:0008006" key="3">
    <source>
        <dbReference type="Google" id="ProtNLM"/>
    </source>
</evidence>
<dbReference type="AlphaFoldDB" id="A0A8S7EMM5"/>
<dbReference type="EMBL" id="AASFMQ010000124">
    <property type="protein sequence ID" value="EFB3618924.1"/>
    <property type="molecule type" value="Genomic_DNA"/>
</dbReference>
<protein>
    <recommendedName>
        <fullName evidence="3">Lambdoid prophage defective integrase</fullName>
    </recommendedName>
</protein>
<accession>A0A8S7EMM5</accession>
<proteinExistence type="predicted"/>
<evidence type="ECO:0000313" key="2">
    <source>
        <dbReference type="Proteomes" id="UP000543252"/>
    </source>
</evidence>
<reference evidence="1 2" key="1">
    <citation type="submission" date="2019-07" db="EMBL/GenBank/DDBJ databases">
        <authorList>
            <consortium name="GenomeTrakr network: Whole genome sequencing for foodborne pathogen traceback"/>
        </authorList>
    </citation>
    <scope>NUCLEOTIDE SEQUENCE [LARGE SCALE GENOMIC DNA]</scope>
    <source>
        <strain evidence="1 2">PSU-1859</strain>
    </source>
</reference>
<name>A0A8S7EMM5_ECOLX</name>
<dbReference type="Proteomes" id="UP000543252">
    <property type="component" value="Unassembled WGS sequence"/>
</dbReference>
<evidence type="ECO:0000313" key="1">
    <source>
        <dbReference type="EMBL" id="EFB3618924.1"/>
    </source>
</evidence>
<comment type="caution">
    <text evidence="1">The sequence shown here is derived from an EMBL/GenBank/DDBJ whole genome shotgun (WGS) entry which is preliminary data.</text>
</comment>
<organism evidence="1 2">
    <name type="scientific">Escherichia coli</name>
    <dbReference type="NCBI Taxonomy" id="562"/>
    <lineage>
        <taxon>Bacteria</taxon>
        <taxon>Pseudomonadati</taxon>
        <taxon>Pseudomonadota</taxon>
        <taxon>Gammaproteobacteria</taxon>
        <taxon>Enterobacterales</taxon>
        <taxon>Enterobacteriaceae</taxon>
        <taxon>Escherichia</taxon>
    </lineage>
</organism>
<sequence length="68" mass="7862">MRHSDVQGVYRVYGSWMAENFQDQVSISNQIMSKFAPSMPHAVRSDVIKQVRSADQYGKANNTQEWVR</sequence>
<gene>
    <name evidence="1" type="ORF">FPS11_29480</name>
</gene>